<organism evidence="1 2">
    <name type="scientific">Bacteriovorax stolpii</name>
    <name type="common">Bdellovibrio stolpii</name>
    <dbReference type="NCBI Taxonomy" id="960"/>
    <lineage>
        <taxon>Bacteria</taxon>
        <taxon>Pseudomonadati</taxon>
        <taxon>Bdellovibrionota</taxon>
        <taxon>Bacteriovoracia</taxon>
        <taxon>Bacteriovoracales</taxon>
        <taxon>Bacteriovoracaceae</taxon>
        <taxon>Bacteriovorax</taxon>
    </lineage>
</organism>
<dbReference type="EMBL" id="CP025704">
    <property type="protein sequence ID" value="AUN96868.1"/>
    <property type="molecule type" value="Genomic_DNA"/>
</dbReference>
<keyword evidence="2" id="KW-1185">Reference proteome</keyword>
<dbReference type="OrthoDB" id="5296191at2"/>
<evidence type="ECO:0000313" key="1">
    <source>
        <dbReference type="EMBL" id="AUN96868.1"/>
    </source>
</evidence>
<sequence>MKASKSNTQATSEVLFQKLGNTWYVFTEVSGDMVYSALPYGMDPHTTNLELFEVIESHMQKVSKHYSSGRKPEVAA</sequence>
<dbReference type="KEGG" id="bsto:C0V70_01850"/>
<dbReference type="Proteomes" id="UP000235584">
    <property type="component" value="Chromosome"/>
</dbReference>
<proteinExistence type="predicted"/>
<dbReference type="RefSeq" id="WP_102242163.1">
    <property type="nucleotide sequence ID" value="NZ_CP025704.1"/>
</dbReference>
<evidence type="ECO:0000313" key="2">
    <source>
        <dbReference type="Proteomes" id="UP000235584"/>
    </source>
</evidence>
<gene>
    <name evidence="1" type="ORF">C0V70_01850</name>
</gene>
<name>A0A2K9NMZ4_BACTC</name>
<reference evidence="1 2" key="1">
    <citation type="submission" date="2018-01" db="EMBL/GenBank/DDBJ databases">
        <title>Complete genome sequence of Bacteriovorax stolpii DSM12778.</title>
        <authorList>
            <person name="Tang B."/>
            <person name="Chang J."/>
        </authorList>
    </citation>
    <scope>NUCLEOTIDE SEQUENCE [LARGE SCALE GENOMIC DNA]</scope>
    <source>
        <strain evidence="1 2">DSM 12778</strain>
    </source>
</reference>
<protein>
    <submittedName>
        <fullName evidence="1">Uncharacterized protein</fullName>
    </submittedName>
</protein>
<accession>A0A2K9NMZ4</accession>
<dbReference type="AlphaFoldDB" id="A0A2K9NMZ4"/>